<evidence type="ECO:0000313" key="2">
    <source>
        <dbReference type="Proteomes" id="UP000003645"/>
    </source>
</evidence>
<accession>A0A0D4CND6</accession>
<name>A0A0D4CND6_LIMMU</name>
<gene>
    <name evidence="1" type="ORF">LBLM1_10965</name>
</gene>
<geneLocation type="plasmid" evidence="1 2">
    <name>pLM1</name>
</geneLocation>
<dbReference type="Proteomes" id="UP000003645">
    <property type="component" value="Plasmid pLM1"/>
</dbReference>
<protein>
    <submittedName>
        <fullName evidence="1">Uncharacterized protein</fullName>
    </submittedName>
</protein>
<keyword evidence="1" id="KW-0614">Plasmid</keyword>
<organism evidence="1 2">
    <name type="scientific">Limosilactobacillus mucosae LM1</name>
    <dbReference type="NCBI Taxonomy" id="1130798"/>
    <lineage>
        <taxon>Bacteria</taxon>
        <taxon>Bacillati</taxon>
        <taxon>Bacillota</taxon>
        <taxon>Bacilli</taxon>
        <taxon>Lactobacillales</taxon>
        <taxon>Lactobacillaceae</taxon>
        <taxon>Limosilactobacillus</taxon>
    </lineage>
</organism>
<dbReference type="AlphaFoldDB" id="A0A0D4CND6"/>
<proteinExistence type="predicted"/>
<dbReference type="HOGENOM" id="CLU_1445992_0_0_9"/>
<sequence>MHGENNERSNVKRRKRKTIDKDVEVIVTNNTYGMFMYEGSYADMIFSADSRGDEDYVSYGDLRKLKKYLRSMELLITEVNDDDVSIMDVARGLHIDDVYKQFFELVLDEDEETFNDVDSIDVEEIDYFIKESNVDEFKEALESPFGDTIIAITTELYKRHEIGDPRKLTLVKKTRPKEEQDAFWGDIEASAEFGHE</sequence>
<dbReference type="KEGG" id="lmu:LBLM1_10965"/>
<keyword evidence="2" id="KW-1185">Reference proteome</keyword>
<evidence type="ECO:0000313" key="1">
    <source>
        <dbReference type="EMBL" id="AJT51623.1"/>
    </source>
</evidence>
<reference evidence="1 2" key="1">
    <citation type="journal article" date="2012" name="J. Bacteriol.">
        <title>Genome sequence of Lactobacillus mucosae LM1, isolated from piglet feces.</title>
        <authorList>
            <person name="Lee J.H."/>
            <person name="Valeriano V.D."/>
            <person name="Shin Y.R."/>
            <person name="Chae J.P."/>
            <person name="Kim G.B."/>
            <person name="Ham J.S."/>
            <person name="Chun J."/>
            <person name="Kang D.K."/>
        </authorList>
    </citation>
    <scope>NUCLEOTIDE SEQUENCE [LARGE SCALE GENOMIC DNA]</scope>
    <source>
        <strain evidence="1 2">LM1</strain>
        <plasmid evidence="1">pLM1</plasmid>
    </source>
</reference>
<dbReference type="EMBL" id="CP011014">
    <property type="protein sequence ID" value="AJT51623.1"/>
    <property type="molecule type" value="Genomic_DNA"/>
</dbReference>